<protein>
    <submittedName>
        <fullName evidence="1">Uncharacterized protein</fullName>
    </submittedName>
</protein>
<dbReference type="EMBL" id="ML735316">
    <property type="protein sequence ID" value="KAE8386214.1"/>
    <property type="molecule type" value="Genomic_DNA"/>
</dbReference>
<accession>A0A5N7BWK3</accession>
<evidence type="ECO:0000313" key="1">
    <source>
        <dbReference type="EMBL" id="KAE8386214.1"/>
    </source>
</evidence>
<name>A0A5N7BWK3_PETAA</name>
<proteinExistence type="predicted"/>
<reference evidence="1" key="1">
    <citation type="submission" date="2019-04" db="EMBL/GenBank/DDBJ databases">
        <title>Friends and foes A comparative genomics studyof 23 Aspergillus species from section Flavi.</title>
        <authorList>
            <consortium name="DOE Joint Genome Institute"/>
            <person name="Kjaerbolling I."/>
            <person name="Vesth T."/>
            <person name="Frisvad J.C."/>
            <person name="Nybo J.L."/>
            <person name="Theobald S."/>
            <person name="Kildgaard S."/>
            <person name="Isbrandt T."/>
            <person name="Kuo A."/>
            <person name="Sato A."/>
            <person name="Lyhne E.K."/>
            <person name="Kogle M.E."/>
            <person name="Wiebenga A."/>
            <person name="Kun R.S."/>
            <person name="Lubbers R.J."/>
            <person name="Makela M.R."/>
            <person name="Barry K."/>
            <person name="Chovatia M."/>
            <person name="Clum A."/>
            <person name="Daum C."/>
            <person name="Haridas S."/>
            <person name="He G."/>
            <person name="LaButti K."/>
            <person name="Lipzen A."/>
            <person name="Mondo S."/>
            <person name="Riley R."/>
            <person name="Salamov A."/>
            <person name="Simmons B.A."/>
            <person name="Magnuson J.K."/>
            <person name="Henrissat B."/>
            <person name="Mortensen U.H."/>
            <person name="Larsen T.O."/>
            <person name="Devries R.P."/>
            <person name="Grigoriev I.V."/>
            <person name="Machida M."/>
            <person name="Baker S.E."/>
            <person name="Andersen M.R."/>
        </authorList>
    </citation>
    <scope>NUCLEOTIDE SEQUENCE [LARGE SCALE GENOMIC DNA]</scope>
    <source>
        <strain evidence="1">IBT 14317</strain>
    </source>
</reference>
<dbReference type="Proteomes" id="UP000326877">
    <property type="component" value="Unassembled WGS sequence"/>
</dbReference>
<organism evidence="1">
    <name type="scientific">Petromyces alliaceus</name>
    <name type="common">Aspergillus alliaceus</name>
    <dbReference type="NCBI Taxonomy" id="209559"/>
    <lineage>
        <taxon>Eukaryota</taxon>
        <taxon>Fungi</taxon>
        <taxon>Dikarya</taxon>
        <taxon>Ascomycota</taxon>
        <taxon>Pezizomycotina</taxon>
        <taxon>Eurotiomycetes</taxon>
        <taxon>Eurotiomycetidae</taxon>
        <taxon>Eurotiales</taxon>
        <taxon>Aspergillaceae</taxon>
        <taxon>Aspergillus</taxon>
        <taxon>Aspergillus subgen. Circumdati</taxon>
    </lineage>
</organism>
<gene>
    <name evidence="1" type="ORF">BDV23DRAFT_163693</name>
</gene>
<sequence>MNTTTQLSLSLNSPKHRMTTSASLWHADWALSTSPGVGVMKAALRTISSKQALDPKARSCLRDITL</sequence>
<dbReference type="AlphaFoldDB" id="A0A5N7BWK3"/>